<gene>
    <name evidence="1" type="ORF">NCTC8261_05772</name>
</gene>
<dbReference type="EMBL" id="UGXT01000002">
    <property type="protein sequence ID" value="SUH39417.1"/>
    <property type="molecule type" value="Genomic_DNA"/>
</dbReference>
<evidence type="ECO:0000313" key="1">
    <source>
        <dbReference type="EMBL" id="SUH39417.1"/>
    </source>
</evidence>
<proteinExistence type="predicted"/>
<protein>
    <submittedName>
        <fullName evidence="1">Uncharacterized protein</fullName>
    </submittedName>
</protein>
<sequence>MQMGLRLDDEQDITATSFTVMAILIPLAFKARPHGGA</sequence>
<reference evidence="1 2" key="1">
    <citation type="submission" date="2018-06" db="EMBL/GenBank/DDBJ databases">
        <authorList>
            <consortium name="Pathogen Informatics"/>
            <person name="Doyle S."/>
        </authorList>
    </citation>
    <scope>NUCLEOTIDE SEQUENCE [LARGE SCALE GENOMIC DNA]</scope>
    <source>
        <strain evidence="1 2">NCTC8261</strain>
    </source>
</reference>
<name>A0A379WZ94_SALET</name>
<dbReference type="AlphaFoldDB" id="A0A379WZ94"/>
<dbReference type="Proteomes" id="UP000254712">
    <property type="component" value="Unassembled WGS sequence"/>
</dbReference>
<organism evidence="1 2">
    <name type="scientific">Salmonella enterica I</name>
    <dbReference type="NCBI Taxonomy" id="59201"/>
    <lineage>
        <taxon>Bacteria</taxon>
        <taxon>Pseudomonadati</taxon>
        <taxon>Pseudomonadota</taxon>
        <taxon>Gammaproteobacteria</taxon>
        <taxon>Enterobacterales</taxon>
        <taxon>Enterobacteriaceae</taxon>
        <taxon>Salmonella</taxon>
    </lineage>
</organism>
<accession>A0A379WZ94</accession>
<evidence type="ECO:0000313" key="2">
    <source>
        <dbReference type="Proteomes" id="UP000254712"/>
    </source>
</evidence>